<dbReference type="EMBL" id="QNVT01000002">
    <property type="protein sequence ID" value="REC63800.1"/>
    <property type="molecule type" value="Genomic_DNA"/>
</dbReference>
<dbReference type="Proteomes" id="UP000256686">
    <property type="component" value="Unassembled WGS sequence"/>
</dbReference>
<evidence type="ECO:0008006" key="3">
    <source>
        <dbReference type="Google" id="ProtNLM"/>
    </source>
</evidence>
<dbReference type="RefSeq" id="WP_115968878.1">
    <property type="nucleotide sequence ID" value="NZ_QNVT01000002.1"/>
</dbReference>
<evidence type="ECO:0000313" key="1">
    <source>
        <dbReference type="EMBL" id="REC63800.1"/>
    </source>
</evidence>
<name>A0A3D9CD14_9FLAO</name>
<comment type="caution">
    <text evidence="1">The sequence shown here is derived from an EMBL/GenBank/DDBJ whole genome shotgun (WGS) entry which is preliminary data.</text>
</comment>
<sequence>MPGKTWLLSTACLLFIHCKKENVSKPSVGQDTITQQKREVVISKPEDDSQMEKVKSFLKWYRDNEDNLYSFNTIKGGPQGENETQVNYYVDFNQAEKELNFLKSSGLFSQKFLSVYKQNYVQGEEYFKKNPTDDGPPHGFDYDYFFRTQDDYQSDLQNIEAIQFTVQQISSEQYAVKFHLKNCGMTYQYILSKGNGDQWLIDSIENIS</sequence>
<gene>
    <name evidence="1" type="ORF">DRF65_03590</name>
</gene>
<proteinExistence type="predicted"/>
<protein>
    <recommendedName>
        <fullName evidence="3">DUF3828 domain-containing protein</fullName>
    </recommendedName>
</protein>
<organism evidence="1 2">
    <name type="scientific">Chryseobacterium pennae</name>
    <dbReference type="NCBI Taxonomy" id="2258962"/>
    <lineage>
        <taxon>Bacteria</taxon>
        <taxon>Pseudomonadati</taxon>
        <taxon>Bacteroidota</taxon>
        <taxon>Flavobacteriia</taxon>
        <taxon>Flavobacteriales</taxon>
        <taxon>Weeksellaceae</taxon>
        <taxon>Chryseobacterium group</taxon>
        <taxon>Chryseobacterium</taxon>
    </lineage>
</organism>
<accession>A0A3D9CD14</accession>
<dbReference type="AlphaFoldDB" id="A0A3D9CD14"/>
<reference evidence="2" key="1">
    <citation type="submission" date="2018-06" db="EMBL/GenBank/DDBJ databases">
        <authorList>
            <person name="Lum Nde A."/>
            <person name="Hugo C."/>
        </authorList>
    </citation>
    <scope>NUCLEOTIDE SEQUENCE [LARGE SCALE GENOMIC DNA]</scope>
    <source>
        <strain evidence="2">1_F178</strain>
    </source>
</reference>
<keyword evidence="2" id="KW-1185">Reference proteome</keyword>
<evidence type="ECO:0000313" key="2">
    <source>
        <dbReference type="Proteomes" id="UP000256686"/>
    </source>
</evidence>